<dbReference type="PANTHER" id="PTHR43180">
    <property type="entry name" value="3-OXOACYL-(ACYL-CARRIER-PROTEIN) REDUCTASE (AFU_ORTHOLOGUE AFUA_6G11210)"/>
    <property type="match status" value="1"/>
</dbReference>
<sequence length="271" mass="27551">MSERLKGKVVLITGAASGIGAETARLFAAEGAAVVLSDINAAAGERLAAELGAGFVAADVSVETQVEAAVAHAVCLHGRLDCMVNNAGMIGVVGSILETSADDWHRTHSVLLDSVFYGIKQAGRQMREQRGGVILSLSSLAGVVGGVGPQVYSVAKAGVIALTRGAASELAQYGIRVNAVAPGLVVTPLVEQVYGDRDGAVEGARRGSPLGSPAFPIEIAETLLYLASDEARHVNAHTLVIDSGVSAAGSSASALFHSRPGGFLGTMPKLD</sequence>
<name>A0ABX1MTR6_9RHOO</name>
<dbReference type="Proteomes" id="UP000652074">
    <property type="component" value="Unassembled WGS sequence"/>
</dbReference>
<dbReference type="Gene3D" id="3.40.50.720">
    <property type="entry name" value="NAD(P)-binding Rossmann-like Domain"/>
    <property type="match status" value="1"/>
</dbReference>
<evidence type="ECO:0000256" key="4">
    <source>
        <dbReference type="ARBA" id="ARBA00023098"/>
    </source>
</evidence>
<gene>
    <name evidence="6" type="ORF">GPA26_14730</name>
</gene>
<dbReference type="PRINTS" id="PR00081">
    <property type="entry name" value="GDHRDH"/>
</dbReference>
<comment type="caution">
    <text evidence="6">The sequence shown here is derived from an EMBL/GenBank/DDBJ whole genome shotgun (WGS) entry which is preliminary data.</text>
</comment>
<keyword evidence="2" id="KW-0560">Oxidoreductase</keyword>
<dbReference type="InterPro" id="IPR036291">
    <property type="entry name" value="NAD(P)-bd_dom_sf"/>
</dbReference>
<dbReference type="PANTHER" id="PTHR43180:SF28">
    <property type="entry name" value="NAD(P)-BINDING ROSSMANN-FOLD SUPERFAMILY PROTEIN"/>
    <property type="match status" value="1"/>
</dbReference>
<protein>
    <submittedName>
        <fullName evidence="6">SDR family oxidoreductase</fullName>
    </submittedName>
</protein>
<evidence type="ECO:0000256" key="5">
    <source>
        <dbReference type="ARBA" id="ARBA00023221"/>
    </source>
</evidence>
<proteinExistence type="inferred from homology"/>
<dbReference type="Pfam" id="PF13561">
    <property type="entry name" value="adh_short_C2"/>
    <property type="match status" value="1"/>
</dbReference>
<accession>A0ABX1MTR6</accession>
<keyword evidence="5" id="KW-0753">Steroid metabolism</keyword>
<evidence type="ECO:0000256" key="3">
    <source>
        <dbReference type="ARBA" id="ARBA00023027"/>
    </source>
</evidence>
<organism evidence="6 7">
    <name type="scientific">Aromatoleum petrolei</name>
    <dbReference type="NCBI Taxonomy" id="76116"/>
    <lineage>
        <taxon>Bacteria</taxon>
        <taxon>Pseudomonadati</taxon>
        <taxon>Pseudomonadota</taxon>
        <taxon>Betaproteobacteria</taxon>
        <taxon>Rhodocyclales</taxon>
        <taxon>Rhodocyclaceae</taxon>
        <taxon>Aromatoleum</taxon>
    </lineage>
</organism>
<comment type="similarity">
    <text evidence="1">Belongs to the short-chain dehydrogenases/reductases (SDR) family.</text>
</comment>
<evidence type="ECO:0000256" key="1">
    <source>
        <dbReference type="ARBA" id="ARBA00006484"/>
    </source>
</evidence>
<dbReference type="InterPro" id="IPR002347">
    <property type="entry name" value="SDR_fam"/>
</dbReference>
<dbReference type="EMBL" id="WTVR01000028">
    <property type="protein sequence ID" value="NMF89726.1"/>
    <property type="molecule type" value="Genomic_DNA"/>
</dbReference>
<keyword evidence="7" id="KW-1185">Reference proteome</keyword>
<keyword evidence="3" id="KW-0520">NAD</keyword>
<evidence type="ECO:0000313" key="7">
    <source>
        <dbReference type="Proteomes" id="UP000652074"/>
    </source>
</evidence>
<evidence type="ECO:0000313" key="6">
    <source>
        <dbReference type="EMBL" id="NMF89726.1"/>
    </source>
</evidence>
<evidence type="ECO:0000256" key="2">
    <source>
        <dbReference type="ARBA" id="ARBA00023002"/>
    </source>
</evidence>
<dbReference type="RefSeq" id="WP_169207091.1">
    <property type="nucleotide sequence ID" value="NZ_CP059560.1"/>
</dbReference>
<dbReference type="SUPFAM" id="SSF51735">
    <property type="entry name" value="NAD(P)-binding Rossmann-fold domains"/>
    <property type="match status" value="1"/>
</dbReference>
<reference evidence="6 7" key="1">
    <citation type="submission" date="2019-12" db="EMBL/GenBank/DDBJ databases">
        <title>Comparative genomics gives insights into the taxonomy of the Azoarcus-Aromatoleum group and reveals separate origins of nif in the plant-associated Azoarcus and non-plant-associated Aromatoleum sub-groups.</title>
        <authorList>
            <person name="Lafos M."/>
            <person name="Maluk M."/>
            <person name="Batista M."/>
            <person name="Junghare M."/>
            <person name="Carmona M."/>
            <person name="Faoro H."/>
            <person name="Cruz L.M."/>
            <person name="Battistoni F."/>
            <person name="De Souza E."/>
            <person name="Pedrosa F."/>
            <person name="Chen W.-M."/>
            <person name="Poole P.S."/>
            <person name="Dixon R.A."/>
            <person name="James E.K."/>
        </authorList>
    </citation>
    <scope>NUCLEOTIDE SEQUENCE [LARGE SCALE GENOMIC DNA]</scope>
    <source>
        <strain evidence="6 7">ToN1</strain>
    </source>
</reference>
<dbReference type="PRINTS" id="PR00080">
    <property type="entry name" value="SDRFAMILY"/>
</dbReference>
<keyword evidence="4" id="KW-0443">Lipid metabolism</keyword>